<evidence type="ECO:0000256" key="6">
    <source>
        <dbReference type="ARBA" id="ARBA00011738"/>
    </source>
</evidence>
<name>A0A0N5D3P4_THECL</name>
<dbReference type="UniPathway" id="UPA00096"/>
<dbReference type="InterPro" id="IPR022407">
    <property type="entry name" value="OxRdtase_Mopterin_BS"/>
</dbReference>
<dbReference type="Gene3D" id="3.10.120.10">
    <property type="entry name" value="Cytochrome b5-like heme/steroid binding domain"/>
    <property type="match status" value="1"/>
</dbReference>
<comment type="subcellular location">
    <subcellularLocation>
        <location evidence="3">Mitochondrion intermembrane space</location>
    </subcellularLocation>
</comment>
<evidence type="ECO:0000256" key="5">
    <source>
        <dbReference type="ARBA" id="ARBA00004971"/>
    </source>
</evidence>
<dbReference type="PANTHER" id="PTHR19372">
    <property type="entry name" value="SULFITE REDUCTASE"/>
    <property type="match status" value="1"/>
</dbReference>
<evidence type="ECO:0000313" key="16">
    <source>
        <dbReference type="Proteomes" id="UP000276776"/>
    </source>
</evidence>
<dbReference type="PROSITE" id="PS00191">
    <property type="entry name" value="CYTOCHROME_B5_1"/>
    <property type="match status" value="1"/>
</dbReference>
<dbReference type="InterPro" id="IPR036374">
    <property type="entry name" value="OxRdtase_Mopterin-bd_sf"/>
</dbReference>
<reference evidence="15 16" key="2">
    <citation type="submission" date="2018-11" db="EMBL/GenBank/DDBJ databases">
        <authorList>
            <consortium name="Pathogen Informatics"/>
        </authorList>
    </citation>
    <scope>NUCLEOTIDE SEQUENCE [LARGE SCALE GENOMIC DNA]</scope>
</reference>
<dbReference type="OMA" id="TWHVAEL"/>
<comment type="cofactor">
    <cofactor evidence="1">
        <name>Mo-molybdopterin</name>
        <dbReference type="ChEBI" id="CHEBI:71302"/>
    </cofactor>
</comment>
<comment type="pathway">
    <text evidence="4">Sulfur metabolism.</text>
</comment>
<dbReference type="PROSITE" id="PS00559">
    <property type="entry name" value="MOLYBDOPTERIN_EUK"/>
    <property type="match status" value="1"/>
</dbReference>
<dbReference type="AlphaFoldDB" id="A0A0N5D3P4"/>
<feature type="domain" description="Cytochrome b5 heme-binding" evidence="14">
    <location>
        <begin position="104"/>
        <end position="156"/>
    </location>
</feature>
<evidence type="ECO:0000256" key="10">
    <source>
        <dbReference type="ARBA" id="ARBA00022723"/>
    </source>
</evidence>
<evidence type="ECO:0000256" key="11">
    <source>
        <dbReference type="ARBA" id="ARBA00023002"/>
    </source>
</evidence>
<dbReference type="WBParaSite" id="TCLT_0000755801-mRNA-1">
    <property type="protein sequence ID" value="TCLT_0000755801-mRNA-1"/>
    <property type="gene ID" value="TCLT_0000755801"/>
</dbReference>
<dbReference type="Proteomes" id="UP000276776">
    <property type="component" value="Unassembled WGS sequence"/>
</dbReference>
<keyword evidence="12" id="KW-0408">Iron</keyword>
<keyword evidence="10" id="KW-0479">Metal-binding</keyword>
<comment type="pathway">
    <text evidence="5">Energy metabolism; sulfur metabolism.</text>
</comment>
<dbReference type="GO" id="GO:0006790">
    <property type="term" value="P:sulfur compound metabolic process"/>
    <property type="evidence" value="ECO:0007669"/>
    <property type="project" value="UniProtKB-UniPathway"/>
</dbReference>
<dbReference type="SUPFAM" id="SSF55856">
    <property type="entry name" value="Cytochrome b5-like heme/steroid binding domain"/>
    <property type="match status" value="1"/>
</dbReference>
<dbReference type="InterPro" id="IPR005066">
    <property type="entry name" value="MoCF_OxRdtse_dimer"/>
</dbReference>
<dbReference type="PRINTS" id="PR00363">
    <property type="entry name" value="CYTOCHROMEB5"/>
</dbReference>
<proteinExistence type="predicted"/>
<dbReference type="EMBL" id="UYYF01004520">
    <property type="protein sequence ID" value="VDN05014.1"/>
    <property type="molecule type" value="Genomic_DNA"/>
</dbReference>
<dbReference type="InterPro" id="IPR000572">
    <property type="entry name" value="OxRdtase_Mopterin-bd_dom"/>
</dbReference>
<dbReference type="GO" id="GO:0043546">
    <property type="term" value="F:molybdopterin cofactor binding"/>
    <property type="evidence" value="ECO:0007669"/>
    <property type="project" value="InterPro"/>
</dbReference>
<keyword evidence="11" id="KW-0560">Oxidoreductase</keyword>
<accession>A0A0N5D3P4</accession>
<evidence type="ECO:0000256" key="9">
    <source>
        <dbReference type="ARBA" id="ARBA00022617"/>
    </source>
</evidence>
<organism evidence="17">
    <name type="scientific">Thelazia callipaeda</name>
    <name type="common">Oriental eyeworm</name>
    <name type="synonym">Parasitic nematode</name>
    <dbReference type="NCBI Taxonomy" id="103827"/>
    <lineage>
        <taxon>Eukaryota</taxon>
        <taxon>Metazoa</taxon>
        <taxon>Ecdysozoa</taxon>
        <taxon>Nematoda</taxon>
        <taxon>Chromadorea</taxon>
        <taxon>Rhabditida</taxon>
        <taxon>Spirurina</taxon>
        <taxon>Spiruromorpha</taxon>
        <taxon>Thelazioidea</taxon>
        <taxon>Thelaziidae</taxon>
        <taxon>Thelazia</taxon>
    </lineage>
</organism>
<evidence type="ECO:0000256" key="1">
    <source>
        <dbReference type="ARBA" id="ARBA00001924"/>
    </source>
</evidence>
<reference evidence="17" key="1">
    <citation type="submission" date="2017-02" db="UniProtKB">
        <authorList>
            <consortium name="WormBaseParasite"/>
        </authorList>
    </citation>
    <scope>IDENTIFICATION</scope>
</reference>
<dbReference type="FunFam" id="3.10.120.10:FF:000007">
    <property type="entry name" value="Sulfite oxidase, mitochondrial"/>
    <property type="match status" value="1"/>
</dbReference>
<dbReference type="Gene3D" id="2.60.40.650">
    <property type="match status" value="1"/>
</dbReference>
<dbReference type="GO" id="GO:0008482">
    <property type="term" value="F:sulfite oxidase activity"/>
    <property type="evidence" value="ECO:0007669"/>
    <property type="project" value="UniProtKB-EC"/>
</dbReference>
<gene>
    <name evidence="15" type="ORF">TCLT_LOCUS7547</name>
</gene>
<dbReference type="InterPro" id="IPR014756">
    <property type="entry name" value="Ig_E-set"/>
</dbReference>
<evidence type="ECO:0000256" key="12">
    <source>
        <dbReference type="ARBA" id="ARBA00023004"/>
    </source>
</evidence>
<dbReference type="GO" id="GO:0030151">
    <property type="term" value="F:molybdenum ion binding"/>
    <property type="evidence" value="ECO:0007669"/>
    <property type="project" value="InterPro"/>
</dbReference>
<evidence type="ECO:0000256" key="13">
    <source>
        <dbReference type="ARBA" id="ARBA00023128"/>
    </source>
</evidence>
<evidence type="ECO:0000256" key="8">
    <source>
        <dbReference type="ARBA" id="ARBA00022505"/>
    </source>
</evidence>
<keyword evidence="9" id="KW-0349">Heme</keyword>
<dbReference type="InterPro" id="IPR008335">
    <property type="entry name" value="Mopterin_OxRdtase_euk"/>
</dbReference>
<keyword evidence="13" id="KW-0496">Mitochondrion</keyword>
<dbReference type="Pfam" id="PF00173">
    <property type="entry name" value="Cyt-b5"/>
    <property type="match status" value="1"/>
</dbReference>
<comment type="cofactor">
    <cofactor evidence="2">
        <name>heme b</name>
        <dbReference type="ChEBI" id="CHEBI:60344"/>
    </cofactor>
</comment>
<evidence type="ECO:0000313" key="17">
    <source>
        <dbReference type="WBParaSite" id="TCLT_0000755801-mRNA-1"/>
    </source>
</evidence>
<dbReference type="STRING" id="103827.A0A0N5D3P4"/>
<dbReference type="Pfam" id="PF00174">
    <property type="entry name" value="Oxidored_molyb"/>
    <property type="match status" value="1"/>
</dbReference>
<dbReference type="InterPro" id="IPR018506">
    <property type="entry name" value="Cyt_B5_heme-BS"/>
</dbReference>
<dbReference type="Pfam" id="PF03404">
    <property type="entry name" value="Mo-co_dimer"/>
    <property type="match status" value="1"/>
</dbReference>
<evidence type="ECO:0000256" key="3">
    <source>
        <dbReference type="ARBA" id="ARBA00004569"/>
    </source>
</evidence>
<dbReference type="GO" id="GO:0005758">
    <property type="term" value="C:mitochondrial intermembrane space"/>
    <property type="evidence" value="ECO:0007669"/>
    <property type="project" value="UniProtKB-SubCell"/>
</dbReference>
<dbReference type="EC" id="1.8.3.1" evidence="7"/>
<dbReference type="GO" id="GO:0020037">
    <property type="term" value="F:heme binding"/>
    <property type="evidence" value="ECO:0007669"/>
    <property type="project" value="InterPro"/>
</dbReference>
<dbReference type="Gene3D" id="3.90.420.10">
    <property type="entry name" value="Oxidoreductase, molybdopterin-binding domain"/>
    <property type="match status" value="1"/>
</dbReference>
<evidence type="ECO:0000256" key="4">
    <source>
        <dbReference type="ARBA" id="ARBA00004678"/>
    </source>
</evidence>
<dbReference type="SUPFAM" id="SSF81296">
    <property type="entry name" value="E set domains"/>
    <property type="match status" value="1"/>
</dbReference>
<evidence type="ECO:0000256" key="7">
    <source>
        <dbReference type="ARBA" id="ARBA00012505"/>
    </source>
</evidence>
<dbReference type="InterPro" id="IPR001199">
    <property type="entry name" value="Cyt_B5-like_heme/steroid-bd"/>
</dbReference>
<evidence type="ECO:0000259" key="14">
    <source>
        <dbReference type="PROSITE" id="PS50255"/>
    </source>
</evidence>
<protein>
    <recommendedName>
        <fullName evidence="7">sulfite oxidase</fullName>
        <ecNumber evidence="7">1.8.3.1</ecNumber>
    </recommendedName>
</protein>
<dbReference type="InterPro" id="IPR036400">
    <property type="entry name" value="Cyt_B5-like_heme/steroid_sf"/>
</dbReference>
<dbReference type="PRINTS" id="PR00407">
    <property type="entry name" value="EUMOPTERIN"/>
</dbReference>
<sequence>MVALFRFIFHRIKQFESTKNVQYSKIFSSYYSSRNNYSDTSKTSDNPCNRSKRWILLGCFGALGISSGLILLKDKTNMVHSDSNIDTSNCKRDDLPTYRMREGVYDITDFVENHPGGDKILLAAGNSVEPYWQIYQQHRTPEILQMLEEFRIGNLSSEDVLIEEVKDQNDIYYNDPKRHPALIVNSEKPFNAETPVELIMDSFFTPNDLFYVRNHMPVPNIDARKHLLTIEGVSVKHPLVLSVDDLKRKFTRVAVNSALQCAGNRRSEMGKVKKVQGLNWKSTAIGNAKWAGVRLRDVVIAAGVSPTDTRIKHVILRGADADNEGNHYEASILFEKAMKDEVIIAYEMNGEDIPRDHGYPIRLIAPGLVGARQVKFLSAIILSEEESKSHWQAKDYRGLPPFIDAQSHQNDFQLPPSIQELPVQSAFCYPNSPMTIPRYSWYLLPLVSGQFDVMGYAWSGGGRGIIRVEVSVDGGETWQAAELIQDPDQDIDHMWSWTLFKSTVKIPDNVKRLDLICKATDRSYNTQPDTVRGIWNIRGFINNAWHHIPIEITDE</sequence>
<dbReference type="PANTHER" id="PTHR19372:SF7">
    <property type="entry name" value="SULFITE OXIDASE, MITOCHONDRIAL"/>
    <property type="match status" value="1"/>
</dbReference>
<keyword evidence="8" id="KW-0500">Molybdenum</keyword>
<dbReference type="PROSITE" id="PS50255">
    <property type="entry name" value="CYTOCHROME_B5_2"/>
    <property type="match status" value="1"/>
</dbReference>
<dbReference type="SUPFAM" id="SSF56524">
    <property type="entry name" value="Oxidoreductase molybdopterin-binding domain"/>
    <property type="match status" value="1"/>
</dbReference>
<evidence type="ECO:0000313" key="15">
    <source>
        <dbReference type="EMBL" id="VDN05014.1"/>
    </source>
</evidence>
<comment type="subunit">
    <text evidence="6">Homodimer.</text>
</comment>
<dbReference type="FunFam" id="3.90.420.10:FF:000002">
    <property type="entry name" value="sulfite oxidase, mitochondrial"/>
    <property type="match status" value="1"/>
</dbReference>
<dbReference type="OrthoDB" id="10051395at2759"/>
<evidence type="ECO:0000256" key="2">
    <source>
        <dbReference type="ARBA" id="ARBA00001970"/>
    </source>
</evidence>
<keyword evidence="16" id="KW-1185">Reference proteome</keyword>